<feature type="signal peptide" evidence="1">
    <location>
        <begin position="1"/>
        <end position="24"/>
    </location>
</feature>
<gene>
    <name evidence="3" type="ORF">VAPA_2c04810</name>
</gene>
<dbReference type="PROSITE" id="PS50914">
    <property type="entry name" value="BON"/>
    <property type="match status" value="1"/>
</dbReference>
<feature type="domain" description="BON" evidence="2">
    <location>
        <begin position="37"/>
        <end position="104"/>
    </location>
</feature>
<sequence length="104" mass="11078">MKPGSLGFRWIAAAIVLAALTACGGTPTRESTGEYIDDTAITARVKAKLATDAKARAREVNVETFKGRVQLSGFASTVEERREAAAIARSVKGVTEVVNDIRIK</sequence>
<dbReference type="OrthoDB" id="7360581at2"/>
<evidence type="ECO:0000259" key="2">
    <source>
        <dbReference type="PROSITE" id="PS50914"/>
    </source>
</evidence>
<evidence type="ECO:0000313" key="4">
    <source>
        <dbReference type="Proteomes" id="UP000016223"/>
    </source>
</evidence>
<dbReference type="KEGG" id="vpd:VAPA_2c04810"/>
<dbReference type="InterPro" id="IPR051686">
    <property type="entry name" value="Lipoprotein_DolP"/>
</dbReference>
<keyword evidence="1" id="KW-0732">Signal</keyword>
<organism evidence="3 4">
    <name type="scientific">Variovorax paradoxus B4</name>
    <dbReference type="NCBI Taxonomy" id="1246301"/>
    <lineage>
        <taxon>Bacteria</taxon>
        <taxon>Pseudomonadati</taxon>
        <taxon>Pseudomonadota</taxon>
        <taxon>Betaproteobacteria</taxon>
        <taxon>Burkholderiales</taxon>
        <taxon>Comamonadaceae</taxon>
        <taxon>Variovorax</taxon>
    </lineage>
</organism>
<dbReference type="SMART" id="SM00749">
    <property type="entry name" value="BON"/>
    <property type="match status" value="1"/>
</dbReference>
<feature type="chain" id="PRO_5004596506" evidence="1">
    <location>
        <begin position="25"/>
        <end position="104"/>
    </location>
</feature>
<dbReference type="PROSITE" id="PS51257">
    <property type="entry name" value="PROKAR_LIPOPROTEIN"/>
    <property type="match status" value="1"/>
</dbReference>
<dbReference type="PANTHER" id="PTHR34606:SF16">
    <property type="entry name" value="BON DOMAIN-CONTAINING PROTEIN"/>
    <property type="match status" value="1"/>
</dbReference>
<dbReference type="EMBL" id="CP003912">
    <property type="protein sequence ID" value="AGU53041.1"/>
    <property type="molecule type" value="Genomic_DNA"/>
</dbReference>
<evidence type="ECO:0000256" key="1">
    <source>
        <dbReference type="SAM" id="SignalP"/>
    </source>
</evidence>
<dbReference type="HOGENOM" id="CLU_098552_3_0_4"/>
<dbReference type="RefSeq" id="WP_021003870.1">
    <property type="nucleotide sequence ID" value="NC_022234.1"/>
</dbReference>
<name>T1XKG2_VARPD</name>
<dbReference type="InterPro" id="IPR007055">
    <property type="entry name" value="BON_dom"/>
</dbReference>
<dbReference type="Proteomes" id="UP000016223">
    <property type="component" value="Chromosome 2"/>
</dbReference>
<proteinExistence type="predicted"/>
<evidence type="ECO:0000313" key="3">
    <source>
        <dbReference type="EMBL" id="AGU53041.1"/>
    </source>
</evidence>
<dbReference type="AlphaFoldDB" id="T1XKG2"/>
<accession>T1XKG2</accession>
<protein>
    <submittedName>
        <fullName evidence="3">Putative periplasmic phospholipid-binding protein</fullName>
    </submittedName>
</protein>
<dbReference type="Pfam" id="PF04972">
    <property type="entry name" value="BON"/>
    <property type="match status" value="1"/>
</dbReference>
<reference evidence="3 4" key="1">
    <citation type="submission" date="2012-10" db="EMBL/GenBank/DDBJ databases">
        <title>Genome sequence of Variovorax paradoxus B4.</title>
        <authorList>
            <person name="Schuldes J."/>
            <person name="Brandt U."/>
            <person name="Hiessl S."/>
            <person name="Wuebbeler J.H."/>
            <person name="Thuermer A."/>
            <person name="Steinbuechel A."/>
            <person name="Daniel R."/>
        </authorList>
    </citation>
    <scope>NUCLEOTIDE SEQUENCE [LARGE SCALE GENOMIC DNA]</scope>
    <source>
        <strain evidence="3 4">B4</strain>
    </source>
</reference>
<dbReference type="PATRIC" id="fig|1246301.3.peg.6005"/>
<dbReference type="Gene3D" id="3.30.1340.30">
    <property type="match status" value="1"/>
</dbReference>
<dbReference type="InterPro" id="IPR014004">
    <property type="entry name" value="Transpt-assoc_nodulatn_dom_bac"/>
</dbReference>
<dbReference type="PANTHER" id="PTHR34606">
    <property type="entry name" value="BON DOMAIN-CONTAINING PROTEIN"/>
    <property type="match status" value="1"/>
</dbReference>